<reference evidence="1" key="1">
    <citation type="submission" date="2014-09" db="EMBL/GenBank/DDBJ databases">
        <title>Genome sequence of the luminous mushroom Mycena chlorophos for searching fungal bioluminescence genes.</title>
        <authorList>
            <person name="Tanaka Y."/>
            <person name="Kasuga D."/>
            <person name="Oba Y."/>
            <person name="Hase S."/>
            <person name="Sato K."/>
            <person name="Oba Y."/>
            <person name="Sakakibara Y."/>
        </authorList>
    </citation>
    <scope>NUCLEOTIDE SEQUENCE</scope>
</reference>
<dbReference type="Proteomes" id="UP000815677">
    <property type="component" value="Unassembled WGS sequence"/>
</dbReference>
<sequence length="188" mass="20799">MEQTGCGLELVFRGTATLQETGPVLRDIHFDINATTASNESSQIGFLQLQILHIPALRQMLRNAETSVYSSPHLPLALLFEPDIEPTKLRNANKAWGDHDFAGDAKVLWAKSFQWTGSASNCPHEQRVGFEAAVLQRLFCLPLSEYPEAQGDLNACGILLLDPHTTACLSSEDNLRGVRHRHRHSSEG</sequence>
<gene>
    <name evidence="1" type="ORF">MCHLO_14023</name>
</gene>
<protein>
    <submittedName>
        <fullName evidence="1">Uncharacterized protein</fullName>
    </submittedName>
</protein>
<organism evidence="1 2">
    <name type="scientific">Mycena chlorophos</name>
    <name type="common">Agaric fungus</name>
    <name type="synonym">Agaricus chlorophos</name>
    <dbReference type="NCBI Taxonomy" id="658473"/>
    <lineage>
        <taxon>Eukaryota</taxon>
        <taxon>Fungi</taxon>
        <taxon>Dikarya</taxon>
        <taxon>Basidiomycota</taxon>
        <taxon>Agaricomycotina</taxon>
        <taxon>Agaricomycetes</taxon>
        <taxon>Agaricomycetidae</taxon>
        <taxon>Agaricales</taxon>
        <taxon>Marasmiineae</taxon>
        <taxon>Mycenaceae</taxon>
        <taxon>Mycena</taxon>
    </lineage>
</organism>
<keyword evidence="2" id="KW-1185">Reference proteome</keyword>
<name>A0ABQ0M2G1_MYCCL</name>
<evidence type="ECO:0000313" key="1">
    <source>
        <dbReference type="EMBL" id="GAT57499.1"/>
    </source>
</evidence>
<accession>A0ABQ0M2G1</accession>
<proteinExistence type="predicted"/>
<dbReference type="EMBL" id="DF849478">
    <property type="protein sequence ID" value="GAT57499.1"/>
    <property type="molecule type" value="Genomic_DNA"/>
</dbReference>
<evidence type="ECO:0000313" key="2">
    <source>
        <dbReference type="Proteomes" id="UP000815677"/>
    </source>
</evidence>